<evidence type="ECO:0008006" key="3">
    <source>
        <dbReference type="Google" id="ProtNLM"/>
    </source>
</evidence>
<evidence type="ECO:0000313" key="2">
    <source>
        <dbReference type="Proteomes" id="UP001518140"/>
    </source>
</evidence>
<name>A0ABX0E5K3_9ACTN</name>
<keyword evidence="2" id="KW-1185">Reference proteome</keyword>
<accession>A0ABX0E5K3</accession>
<dbReference type="EMBL" id="JAAKZX010000231">
    <property type="protein sequence ID" value="NGO48155.1"/>
    <property type="molecule type" value="Genomic_DNA"/>
</dbReference>
<gene>
    <name evidence="1" type="ORF">G6048_40765</name>
</gene>
<dbReference type="RefSeq" id="WP_165344654.1">
    <property type="nucleotide sequence ID" value="NZ_JAAKZX010000231.1"/>
</dbReference>
<organism evidence="1 2">
    <name type="scientific">Streptomyces ureilyticus</name>
    <dbReference type="NCBI Taxonomy" id="1775131"/>
    <lineage>
        <taxon>Bacteria</taxon>
        <taxon>Bacillati</taxon>
        <taxon>Actinomycetota</taxon>
        <taxon>Actinomycetes</taxon>
        <taxon>Kitasatosporales</taxon>
        <taxon>Streptomycetaceae</taxon>
        <taxon>Streptomyces</taxon>
    </lineage>
</organism>
<sequence>MADEREAAGGVAARLAVVCAYLEEIRTDLREGPGEDEGPVEHLLVTVREGGDLTGPLAALHAILQVGGDPQGLDGYTDHAGTIRGVRPAGISDRPTEQVYLCPIRKCGRYWWPQSTAEVPRCAISGTALRRERL</sequence>
<dbReference type="Proteomes" id="UP001518140">
    <property type="component" value="Unassembled WGS sequence"/>
</dbReference>
<comment type="caution">
    <text evidence="1">The sequence shown here is derived from an EMBL/GenBank/DDBJ whole genome shotgun (WGS) entry which is preliminary data.</text>
</comment>
<protein>
    <recommendedName>
        <fullName evidence="3">Zinc finger CGNR domain-containing protein</fullName>
    </recommendedName>
</protein>
<proteinExistence type="predicted"/>
<evidence type="ECO:0000313" key="1">
    <source>
        <dbReference type="EMBL" id="NGO48155.1"/>
    </source>
</evidence>
<reference evidence="1 2" key="1">
    <citation type="submission" date="2020-02" db="EMBL/GenBank/DDBJ databases">
        <title>Whole-genome analyses of novel actinobacteria.</title>
        <authorList>
            <person name="Sahin N."/>
            <person name="Tokatli A."/>
        </authorList>
    </citation>
    <scope>NUCLEOTIDE SEQUENCE [LARGE SCALE GENOMIC DNA]</scope>
    <source>
        <strain evidence="1 2">YC419</strain>
    </source>
</reference>